<comment type="similarity">
    <text evidence="1">Belongs to the NAD(P)-dependent epimerase/dehydratase family.</text>
</comment>
<keyword evidence="2 6" id="KW-0560">Oxidoreductase</keyword>
<dbReference type="PANTHER" id="PTHR43103:SF5">
    <property type="entry name" value="4-EPIMERASE, PUTATIVE (AFU_ORTHOLOGUE AFUA_7G00360)-RELATED"/>
    <property type="match status" value="1"/>
</dbReference>
<protein>
    <submittedName>
        <fullName evidence="6">dTDP-6-deoxy-L-talose 4-dehydrogenase (NAD(P)(+))</fullName>
        <ecNumber evidence="6">1.1.1.344</ecNumber>
    </submittedName>
</protein>
<keyword evidence="7" id="KW-1185">Reference proteome</keyword>
<dbReference type="OrthoDB" id="7687386at2"/>
<dbReference type="GO" id="GO:0016491">
    <property type="term" value="F:oxidoreductase activity"/>
    <property type="evidence" value="ECO:0007669"/>
    <property type="project" value="UniProtKB-KW"/>
</dbReference>
<evidence type="ECO:0000313" key="7">
    <source>
        <dbReference type="Proteomes" id="UP000193207"/>
    </source>
</evidence>
<dbReference type="PANTHER" id="PTHR43103">
    <property type="entry name" value="NUCLEOSIDE-DIPHOSPHATE-SUGAR EPIMERASE"/>
    <property type="match status" value="1"/>
</dbReference>
<dbReference type="SUPFAM" id="SSF51735">
    <property type="entry name" value="NAD(P)-binding Rossmann-fold domains"/>
    <property type="match status" value="1"/>
</dbReference>
<dbReference type="RefSeq" id="WP_085816820.1">
    <property type="nucleotide sequence ID" value="NZ_FWFU01000001.1"/>
</dbReference>
<evidence type="ECO:0000256" key="4">
    <source>
        <dbReference type="SAM" id="MobiDB-lite"/>
    </source>
</evidence>
<reference evidence="6 7" key="1">
    <citation type="submission" date="2017-03" db="EMBL/GenBank/DDBJ databases">
        <authorList>
            <person name="Afonso C.L."/>
            <person name="Miller P.J."/>
            <person name="Scott M.A."/>
            <person name="Spackman E."/>
            <person name="Goraichik I."/>
            <person name="Dimitrov K.M."/>
            <person name="Suarez D.L."/>
            <person name="Swayne D.E."/>
        </authorList>
    </citation>
    <scope>NUCLEOTIDE SEQUENCE [LARGE SCALE GENOMIC DNA]</scope>
    <source>
        <strain evidence="6 7">CECT 8110</strain>
    </source>
</reference>
<organism evidence="6 7">
    <name type="scientific">Roseovarius halotolerans</name>
    <dbReference type="NCBI Taxonomy" id="505353"/>
    <lineage>
        <taxon>Bacteria</taxon>
        <taxon>Pseudomonadati</taxon>
        <taxon>Pseudomonadota</taxon>
        <taxon>Alphaproteobacteria</taxon>
        <taxon>Rhodobacterales</taxon>
        <taxon>Roseobacteraceae</taxon>
        <taxon>Roseovarius</taxon>
    </lineage>
</organism>
<keyword evidence="3" id="KW-0520">NAD</keyword>
<feature type="compositionally biased region" description="Polar residues" evidence="4">
    <location>
        <begin position="1"/>
        <end position="10"/>
    </location>
</feature>
<evidence type="ECO:0000256" key="3">
    <source>
        <dbReference type="ARBA" id="ARBA00023027"/>
    </source>
</evidence>
<feature type="domain" description="NAD-dependent epimerase/dehydratase" evidence="5">
    <location>
        <begin position="26"/>
        <end position="189"/>
    </location>
</feature>
<dbReference type="InterPro" id="IPR036291">
    <property type="entry name" value="NAD(P)-bd_dom_sf"/>
</dbReference>
<sequence>MVETGKSTSRQKSEPLPLSDRPPNQILVTGAGGRVGQLVLRALAGAPDAPRIVTLSRSPGADVVWSPVTAPCPPVPTCDAVLALWGVTSGDDAALASNSALARQARRAAIAAGASRVIHLSSAAVYGGGLDLRESDPARPVSAYGRAKLAMEHTIAALPRREGLSHCCLRLANVLGADSLTPALASGAPVTLDRFADGHGPLRSYISPAALARVLLALTRLPASRLPPLLNVASAPPLRMETLVHAAGCQLAWRPAADDALAAVTLDGSALSALLPALPPDSDVMALAGSES</sequence>
<dbReference type="Proteomes" id="UP000193207">
    <property type="component" value="Unassembled WGS sequence"/>
</dbReference>
<dbReference type="EMBL" id="FWFU01000001">
    <property type="protein sequence ID" value="SLN27219.1"/>
    <property type="molecule type" value="Genomic_DNA"/>
</dbReference>
<evidence type="ECO:0000256" key="1">
    <source>
        <dbReference type="ARBA" id="ARBA00007637"/>
    </source>
</evidence>
<dbReference type="AlphaFoldDB" id="A0A1X6YQ60"/>
<accession>A0A1X6YQ60</accession>
<name>A0A1X6YQ60_9RHOB</name>
<dbReference type="Gene3D" id="3.40.50.720">
    <property type="entry name" value="NAD(P)-binding Rossmann-like Domain"/>
    <property type="match status" value="1"/>
</dbReference>
<dbReference type="InterPro" id="IPR001509">
    <property type="entry name" value="Epimerase_deHydtase"/>
</dbReference>
<dbReference type="Pfam" id="PF01370">
    <property type="entry name" value="Epimerase"/>
    <property type="match status" value="1"/>
</dbReference>
<dbReference type="EC" id="1.1.1.344" evidence="6"/>
<gene>
    <name evidence="6" type="primary">tal_1</name>
    <name evidence="6" type="ORF">ROH8110_01297</name>
</gene>
<evidence type="ECO:0000259" key="5">
    <source>
        <dbReference type="Pfam" id="PF01370"/>
    </source>
</evidence>
<evidence type="ECO:0000256" key="2">
    <source>
        <dbReference type="ARBA" id="ARBA00023002"/>
    </source>
</evidence>
<evidence type="ECO:0000313" key="6">
    <source>
        <dbReference type="EMBL" id="SLN27219.1"/>
    </source>
</evidence>
<proteinExistence type="inferred from homology"/>
<feature type="region of interest" description="Disordered" evidence="4">
    <location>
        <begin position="1"/>
        <end position="25"/>
    </location>
</feature>